<keyword evidence="1" id="KW-0472">Membrane</keyword>
<evidence type="ECO:0000313" key="3">
    <source>
        <dbReference type="Proteomes" id="UP000031802"/>
    </source>
</evidence>
<protein>
    <submittedName>
        <fullName evidence="2">Uncharacterized protein</fullName>
    </submittedName>
</protein>
<evidence type="ECO:0000256" key="1">
    <source>
        <dbReference type="SAM" id="Phobius"/>
    </source>
</evidence>
<dbReference type="EMBL" id="JJMU01000061">
    <property type="protein sequence ID" value="KGE13066.1"/>
    <property type="molecule type" value="Genomic_DNA"/>
</dbReference>
<comment type="caution">
    <text evidence="2">The sequence shown here is derived from an EMBL/GenBank/DDBJ whole genome shotgun (WGS) entry which is preliminary data.</text>
</comment>
<dbReference type="STRING" id="1229276.DI53_3283"/>
<reference evidence="2 3" key="2">
    <citation type="journal article" date="2015" name="PLoS ONE">
        <title>Whole-Genome Optical Mapping and Finished Genome Sequence of Sphingobacterium deserti sp. nov., a New Species Isolated from the Western Desert of China.</title>
        <authorList>
            <person name="Teng C."/>
            <person name="Zhou Z."/>
            <person name="Molnar I."/>
            <person name="Li X."/>
            <person name="Tang R."/>
            <person name="Chen M."/>
            <person name="Wang L."/>
            <person name="Su S."/>
            <person name="Zhang W."/>
            <person name="Lin M."/>
        </authorList>
    </citation>
    <scope>NUCLEOTIDE SEQUENCE [LARGE SCALE GENOMIC DNA]</scope>
    <source>
        <strain evidence="3">ACCC05744</strain>
    </source>
</reference>
<organism evidence="2 3">
    <name type="scientific">Sphingobacterium deserti</name>
    <dbReference type="NCBI Taxonomy" id="1229276"/>
    <lineage>
        <taxon>Bacteria</taxon>
        <taxon>Pseudomonadati</taxon>
        <taxon>Bacteroidota</taxon>
        <taxon>Sphingobacteriia</taxon>
        <taxon>Sphingobacteriales</taxon>
        <taxon>Sphingobacteriaceae</taxon>
        <taxon>Sphingobacterium</taxon>
    </lineage>
</organism>
<dbReference type="Proteomes" id="UP000031802">
    <property type="component" value="Unassembled WGS sequence"/>
</dbReference>
<reference evidence="3" key="1">
    <citation type="submission" date="2014-04" db="EMBL/GenBank/DDBJ databases">
        <title>Whole-Genome optical mapping and complete genome sequence of Sphingobacterium deserti sp. nov., a new spaces isolated from desert in the west of China.</title>
        <authorList>
            <person name="Teng C."/>
            <person name="Zhou Z."/>
            <person name="Li X."/>
            <person name="Chen M."/>
            <person name="Lin M."/>
            <person name="Wang L."/>
            <person name="Su S."/>
            <person name="Zhang C."/>
            <person name="Zhang W."/>
        </authorList>
    </citation>
    <scope>NUCLEOTIDE SEQUENCE [LARGE SCALE GENOMIC DNA]</scope>
    <source>
        <strain evidence="3">ACCC05744</strain>
    </source>
</reference>
<proteinExistence type="predicted"/>
<dbReference type="AlphaFoldDB" id="A0A0B8SZN8"/>
<gene>
    <name evidence="2" type="ORF">DI53_3283</name>
</gene>
<keyword evidence="1" id="KW-0812">Transmembrane</keyword>
<accession>A0A0B8SZN8</accession>
<keyword evidence="1" id="KW-1133">Transmembrane helix</keyword>
<dbReference type="PATRIC" id="fig|1229276.3.peg.3395"/>
<sequence length="193" mass="20329">MNSLGLGQFSQNAYGTIVFGAISGGVVAGLNHVMHRMDSPLPNDAEGEDPPGKKNANRIEQAANVGKEIGTSAELIEAIDKSLKGNSKVLGKFAKVGGYLSAGGQIIYDGVEYYNGEISGYRFSFRFGATVTSAVVGAEVGTAIGGPAGFVVGTTIGIGAGVTESAWDNWWPQFKQGFNGFINRATNNWMHYR</sequence>
<name>A0A0B8SZN8_9SPHI</name>
<feature type="transmembrane region" description="Helical" evidence="1">
    <location>
        <begin position="12"/>
        <end position="30"/>
    </location>
</feature>
<evidence type="ECO:0000313" key="2">
    <source>
        <dbReference type="EMBL" id="KGE13066.1"/>
    </source>
</evidence>
<keyword evidence="3" id="KW-1185">Reference proteome</keyword>